<sequence>MNNDDEEYLPNNERNQLMKKYYATMKVADKFWKIWQRDHLQSLRENQRVYLQNRKAKKGGISISDENIGRAQWKFAKIVKLKADFDGEIRTATLKMTNGQNADRSIMHLCPLELTITDEITQMRTKNEQRTEYTQSNNNLCIGRHAAITWITACLMLNLCGTTIATTKQCNFEEPLTFVSSQKCVTNGVPLSLLKSCFLNRAFKSLLFKLNRITVEERKKESVIALYQIPTRPRKGCYNCLAGAKIKYQCTTDFGNTLAYVDCKEVFFVMQCSNIKREETAYLSFTHSNINLNCKVKCSTDEKRIALQAVLGYVPTIELIKENSFVSANGGRRFGRLAEIDLLSWLSGTSAQKFFVTTAIMGGILVLIIIRIYTKESSKFSANVGRRRYRREIRKKNRKQNDSCTQAIERRRHSISSNHSNTQTSRLGIRRSAKSTSNACGDPDLNDEQTYQNYTIFPVLMQFERMSNDDFATGDSVQVHKQLRNEQLAFIQVASIYRRDVVYVNTRGLKGAQELENFDILFGSQIPADGELVRARVAELPGGGWEYDPYHGSTIRNEEPFFHGEQYQNQIEKVQQWEHLMYVSQEYADDRIRTAMMSTCAAYMIPPNNRQAELEFVIPYKEGTTPEDTFSERVKSWVTQNGTQNRNALS</sequence>
<dbReference type="Gene3D" id="2.60.40.3770">
    <property type="match status" value="1"/>
</dbReference>
<dbReference type="EMBL" id="UXUI01007796">
    <property type="protein sequence ID" value="VDD89456.1"/>
    <property type="molecule type" value="Genomic_DNA"/>
</dbReference>
<feature type="domain" description="DUF5641" evidence="2">
    <location>
        <begin position="21"/>
        <end position="112"/>
    </location>
</feature>
<evidence type="ECO:0000313" key="3">
    <source>
        <dbReference type="EMBL" id="VDD89456.1"/>
    </source>
</evidence>
<evidence type="ECO:0000256" key="1">
    <source>
        <dbReference type="SAM" id="MobiDB-lite"/>
    </source>
</evidence>
<evidence type="ECO:0000259" key="2">
    <source>
        <dbReference type="Pfam" id="PF18701"/>
    </source>
</evidence>
<dbReference type="Proteomes" id="UP000274131">
    <property type="component" value="Unassembled WGS sequence"/>
</dbReference>
<evidence type="ECO:0000313" key="5">
    <source>
        <dbReference type="WBParaSite" id="EVEC_0000449901-mRNA-1"/>
    </source>
</evidence>
<dbReference type="Pfam" id="PF18701">
    <property type="entry name" value="DUF5641"/>
    <property type="match status" value="1"/>
</dbReference>
<proteinExistence type="predicted"/>
<dbReference type="OrthoDB" id="5868911at2759"/>
<evidence type="ECO:0000313" key="4">
    <source>
        <dbReference type="Proteomes" id="UP000274131"/>
    </source>
</evidence>
<protein>
    <submittedName>
        <fullName evidence="5">DUF5641 domain-containing protein</fullName>
    </submittedName>
</protein>
<gene>
    <name evidence="3" type="ORF">EVEC_LOCUS4207</name>
</gene>
<reference evidence="3 4" key="2">
    <citation type="submission" date="2018-10" db="EMBL/GenBank/DDBJ databases">
        <authorList>
            <consortium name="Pathogen Informatics"/>
        </authorList>
    </citation>
    <scope>NUCLEOTIDE SEQUENCE [LARGE SCALE GENOMIC DNA]</scope>
</reference>
<dbReference type="InterPro" id="IPR040676">
    <property type="entry name" value="DUF5641"/>
</dbReference>
<dbReference type="STRING" id="51028.A0A0N4V380"/>
<dbReference type="AlphaFoldDB" id="A0A0N4V380"/>
<keyword evidence="4" id="KW-1185">Reference proteome</keyword>
<feature type="region of interest" description="Disordered" evidence="1">
    <location>
        <begin position="391"/>
        <end position="446"/>
    </location>
</feature>
<accession>A0A0N4V380</accession>
<name>A0A0N4V380_ENTVE</name>
<organism evidence="5">
    <name type="scientific">Enterobius vermicularis</name>
    <name type="common">Human pinworm</name>
    <dbReference type="NCBI Taxonomy" id="51028"/>
    <lineage>
        <taxon>Eukaryota</taxon>
        <taxon>Metazoa</taxon>
        <taxon>Ecdysozoa</taxon>
        <taxon>Nematoda</taxon>
        <taxon>Chromadorea</taxon>
        <taxon>Rhabditida</taxon>
        <taxon>Spirurina</taxon>
        <taxon>Oxyuridomorpha</taxon>
        <taxon>Oxyuroidea</taxon>
        <taxon>Oxyuridae</taxon>
        <taxon>Enterobius</taxon>
    </lineage>
</organism>
<dbReference type="WBParaSite" id="EVEC_0000449901-mRNA-1">
    <property type="protein sequence ID" value="EVEC_0000449901-mRNA-1"/>
    <property type="gene ID" value="EVEC_0000449901"/>
</dbReference>
<reference evidence="5" key="1">
    <citation type="submission" date="2017-02" db="UniProtKB">
        <authorList>
            <consortium name="WormBaseParasite"/>
        </authorList>
    </citation>
    <scope>IDENTIFICATION</scope>
</reference>